<proteinExistence type="predicted"/>
<evidence type="ECO:0000313" key="1">
    <source>
        <dbReference type="EMBL" id="VEB41862.1"/>
    </source>
</evidence>
<gene>
    <name evidence="1" type="ORF">NCTC9695_02304</name>
</gene>
<evidence type="ECO:0000313" key="2">
    <source>
        <dbReference type="Proteomes" id="UP000275777"/>
    </source>
</evidence>
<reference evidence="1 2" key="1">
    <citation type="submission" date="2018-12" db="EMBL/GenBank/DDBJ databases">
        <authorList>
            <consortium name="Pathogen Informatics"/>
        </authorList>
    </citation>
    <scope>NUCLEOTIDE SEQUENCE [LARGE SCALE GENOMIC DNA]</scope>
    <source>
        <strain evidence="1 2">NCTC9695</strain>
    </source>
</reference>
<dbReference type="SUPFAM" id="SSF53706">
    <property type="entry name" value="Formate dehydrogenase/DMSO reductase, domains 1-3"/>
    <property type="match status" value="1"/>
</dbReference>
<organism evidence="1 2">
    <name type="scientific">Chromobacterium violaceum</name>
    <dbReference type="NCBI Taxonomy" id="536"/>
    <lineage>
        <taxon>Bacteria</taxon>
        <taxon>Pseudomonadati</taxon>
        <taxon>Pseudomonadota</taxon>
        <taxon>Betaproteobacteria</taxon>
        <taxon>Neisseriales</taxon>
        <taxon>Chromobacteriaceae</taxon>
        <taxon>Chromobacterium</taxon>
    </lineage>
</organism>
<dbReference type="AlphaFoldDB" id="A0A3S4I5W8"/>
<name>A0A3S4I5W8_CHRVL</name>
<dbReference type="EMBL" id="LR134182">
    <property type="protein sequence ID" value="VEB41862.1"/>
    <property type="molecule type" value="Genomic_DNA"/>
</dbReference>
<dbReference type="Proteomes" id="UP000275777">
    <property type="component" value="Chromosome"/>
</dbReference>
<sequence>MVFGQNPATNHPRMLNELRAAAKRGATIVSINPLKEKGLDRFASPQHPLDLVNGGAEISSLFIRPTLAATSR</sequence>
<accession>A0A3S4I5W8</accession>
<dbReference type="Gene3D" id="3.40.228.10">
    <property type="entry name" value="Dimethylsulfoxide Reductase, domain 2"/>
    <property type="match status" value="1"/>
</dbReference>
<protein>
    <submittedName>
        <fullName evidence="1">Putative oxidoreductase</fullName>
    </submittedName>
</protein>